<dbReference type="AlphaFoldDB" id="A0A1I2KGT4"/>
<evidence type="ECO:0000256" key="11">
    <source>
        <dbReference type="PIRSR" id="PIRSR000381-1"/>
    </source>
</evidence>
<dbReference type="SMART" id="SM01018">
    <property type="entry name" value="B12-binding_2"/>
    <property type="match status" value="1"/>
</dbReference>
<dbReference type="SUPFAM" id="SSF52242">
    <property type="entry name" value="Cobalamin (vitamin B12)-binding domain"/>
    <property type="match status" value="1"/>
</dbReference>
<comment type="pathway">
    <text evidence="10">Amino-acid biosynthesis; L-methionine biosynthesis via de novo pathway; L-methionine from L-homocysteine (MetH route): step 1/1.</text>
</comment>
<dbReference type="Pfam" id="PF02965">
    <property type="entry name" value="Met_synt_B12"/>
    <property type="match status" value="1"/>
</dbReference>
<keyword evidence="10" id="KW-0486">Methionine biosynthesis</keyword>
<dbReference type="InterPro" id="IPR036594">
    <property type="entry name" value="Meth_synthase_dom"/>
</dbReference>
<name>A0A1I2KGT4_9FLAO</name>
<dbReference type="Gene3D" id="3.20.20.20">
    <property type="entry name" value="Dihydropteroate synthase-like"/>
    <property type="match status" value="1"/>
</dbReference>
<keyword evidence="10" id="KW-0028">Amino-acid biosynthesis</keyword>
<evidence type="ECO:0000259" key="14">
    <source>
        <dbReference type="PROSITE" id="PS50972"/>
    </source>
</evidence>
<dbReference type="SUPFAM" id="SSF47644">
    <property type="entry name" value="Methionine synthase domain"/>
    <property type="match status" value="1"/>
</dbReference>
<feature type="region of interest" description="Disordered" evidence="13">
    <location>
        <begin position="1"/>
        <end position="24"/>
    </location>
</feature>
<feature type="domain" description="B12-binding N-terminal" evidence="17">
    <location>
        <begin position="333"/>
        <end position="427"/>
    </location>
</feature>
<keyword evidence="10" id="KW-0862">Zinc</keyword>
<feature type="binding site" evidence="12">
    <location>
        <begin position="440"/>
        <end position="444"/>
    </location>
    <ligand>
        <name>methylcob(III)alamin</name>
        <dbReference type="ChEBI" id="CHEBI:28115"/>
    </ligand>
</feature>
<keyword evidence="8 10" id="KW-0170">Cobalt</keyword>
<dbReference type="PROSITE" id="PS50974">
    <property type="entry name" value="ADOMET_ACTIVATION"/>
    <property type="match status" value="1"/>
</dbReference>
<proteinExistence type="inferred from homology"/>
<dbReference type="CDD" id="cd00740">
    <property type="entry name" value="MeTr"/>
    <property type="match status" value="1"/>
</dbReference>
<dbReference type="SUPFAM" id="SSF51717">
    <property type="entry name" value="Dihydropteroate synthetase-like"/>
    <property type="match status" value="1"/>
</dbReference>
<dbReference type="PANTHER" id="PTHR45833:SF1">
    <property type="entry name" value="METHIONINE SYNTHASE"/>
    <property type="match status" value="1"/>
</dbReference>
<dbReference type="GO" id="GO:0005829">
    <property type="term" value="C:cytosol"/>
    <property type="evidence" value="ECO:0007669"/>
    <property type="project" value="TreeGrafter"/>
</dbReference>
<dbReference type="InterPro" id="IPR006158">
    <property type="entry name" value="Cobalamin-bd"/>
</dbReference>
<keyword evidence="5 10" id="KW-0949">S-adenosyl-L-methionine</keyword>
<keyword evidence="4 10" id="KW-0808">Transferase</keyword>
<protein>
    <recommendedName>
        <fullName evidence="9 10">Methionine synthase</fullName>
        <ecNumber evidence="9 10">2.1.1.13</ecNumber>
    </recommendedName>
    <alternativeName>
        <fullName evidence="10">5-methyltetrahydrofolate--homocysteine methyltransferase</fullName>
    </alternativeName>
</protein>
<dbReference type="InterPro" id="IPR050554">
    <property type="entry name" value="Met_Synthase/Corrinoid"/>
</dbReference>
<evidence type="ECO:0000313" key="18">
    <source>
        <dbReference type="EMBL" id="SFF65683.1"/>
    </source>
</evidence>
<sequence>MIETVNQENIQEEISPEKEQQETRPLKLSGLEPLIITPDSNFVNVGERTNVAGSKKFLRLIKEENFEEALEVARDQVDGGAQIIDINMDDGLIEGKEAMVKFLNLIVAEPDIARVPIMIDSSKWEIIEAGLQVVQGKCVVNSISLKEGEAEFIEHAKKIKRYGAAVIVMAFDEVGQADNFERRIEIAKRSYDILVNTVKLPPEDIIFDLNIFPVGTGMDEHKRNAIDFIEGTRWVKENLPHCSISGGVSNVSFSFRGNNPVREAMHSVFLYYAIKAGMNIGIVNPALLEVYDNIPKDLLEHVEDVILDRREDATERLLEFAETVVGSKKASKVDLSWRENPLQDRITHALVKGIDAYILEDIEQARQEADKPIEVIEGHLMIGMNVVGDLFGSGKMFLPQVVKSARVMKKAVAYLLPYIEADKSSKRSSAGKVLMATVKGDVHDIGKNIVSVVLGCNNYEIIDLGVMVPPEKIIETAKAEGVDAIGLSGLITPSLDEMVFLAKEMERQNFDVPLLIGGATTSKAHTAVKIDPQYKNAVAHVNDASRAVTVIGDLLKEETRTKYMSDLKAEYDKFRLNFKKRSKVKSFLPIGEARKNKYSIDWKSTQITEPNKIGIQQIDNFDLKELEAFIDWSPFFRSWDLHGRYPDILTDKVVGEQATSLFKDAKVLLKRILDEKLLKAKAVYGLFPANTVNDDDIEVEYEENSEEKKMLFRTLRQQLKKHGGKPNFALSDFIAPKESGIQDYIGCFCVTTGFGTAELAKKFEEDFDDYNSIMIKALADRLAEAFAEYLHKKIRREDWGYAPEENLSNQELIKETYKGIRPAPGYPACPDHLEKISIWEILKVKERIGVELTESLAMWPAASVSGYYFANPEARYFGLGKIKDDQVKDFAERKGIPLKKAEKWLNPNIAD</sequence>
<dbReference type="GO" id="GO:0032259">
    <property type="term" value="P:methylation"/>
    <property type="evidence" value="ECO:0007669"/>
    <property type="project" value="UniProtKB-KW"/>
</dbReference>
<dbReference type="FunFam" id="3.40.50.280:FF:000001">
    <property type="entry name" value="Methionine synthase"/>
    <property type="match status" value="1"/>
</dbReference>
<evidence type="ECO:0000259" key="15">
    <source>
        <dbReference type="PROSITE" id="PS50974"/>
    </source>
</evidence>
<evidence type="ECO:0000256" key="12">
    <source>
        <dbReference type="PIRSR" id="PIRSR000381-2"/>
    </source>
</evidence>
<dbReference type="PANTHER" id="PTHR45833">
    <property type="entry name" value="METHIONINE SYNTHASE"/>
    <property type="match status" value="1"/>
</dbReference>
<evidence type="ECO:0000256" key="4">
    <source>
        <dbReference type="ARBA" id="ARBA00022679"/>
    </source>
</evidence>
<evidence type="ECO:0000256" key="2">
    <source>
        <dbReference type="ARBA" id="ARBA00022603"/>
    </source>
</evidence>
<dbReference type="Gene3D" id="1.10.288.10">
    <property type="entry name" value="Cobalamin-dependent Methionine Synthase, domain 2"/>
    <property type="match status" value="1"/>
</dbReference>
<keyword evidence="19" id="KW-1185">Reference proteome</keyword>
<dbReference type="InterPro" id="IPR037010">
    <property type="entry name" value="VitB12-dep_Met_synth_activ_sf"/>
</dbReference>
<keyword evidence="7" id="KW-0677">Repeat</keyword>
<dbReference type="InterPro" id="IPR033706">
    <property type="entry name" value="Met_synthase_B12-bd"/>
</dbReference>
<feature type="binding site" evidence="12">
    <location>
        <position position="492"/>
    </location>
    <ligand>
        <name>methylcob(III)alamin</name>
        <dbReference type="ChEBI" id="CHEBI:28115"/>
    </ligand>
</feature>
<dbReference type="PROSITE" id="PS50972">
    <property type="entry name" value="PTERIN_BINDING"/>
    <property type="match status" value="1"/>
</dbReference>
<evidence type="ECO:0000256" key="5">
    <source>
        <dbReference type="ARBA" id="ARBA00022691"/>
    </source>
</evidence>
<gene>
    <name evidence="18" type="ORF">SAMN04488033_10380</name>
</gene>
<dbReference type="SUPFAM" id="SSF56507">
    <property type="entry name" value="Methionine synthase activation domain-like"/>
    <property type="match status" value="1"/>
</dbReference>
<dbReference type="GO" id="GO:0008270">
    <property type="term" value="F:zinc ion binding"/>
    <property type="evidence" value="ECO:0007669"/>
    <property type="project" value="UniProtKB-UniRule"/>
</dbReference>
<feature type="binding site" evidence="12">
    <location>
        <position position="377"/>
    </location>
    <ligand>
        <name>methylcob(III)alamin</name>
        <dbReference type="ChEBI" id="CHEBI:28115"/>
    </ligand>
</feature>
<evidence type="ECO:0000256" key="9">
    <source>
        <dbReference type="NCBIfam" id="TIGR02082"/>
    </source>
</evidence>
<dbReference type="Gene3D" id="3.10.196.10">
    <property type="entry name" value="Vitamin B12-dependent methionine synthase, activation domain"/>
    <property type="match status" value="1"/>
</dbReference>
<dbReference type="InterPro" id="IPR011005">
    <property type="entry name" value="Dihydropteroate_synth-like_sf"/>
</dbReference>
<dbReference type="GO" id="GO:0008705">
    <property type="term" value="F:methionine synthase activity"/>
    <property type="evidence" value="ECO:0007669"/>
    <property type="project" value="UniProtKB-UniRule"/>
</dbReference>
<dbReference type="GO" id="GO:0050667">
    <property type="term" value="P:homocysteine metabolic process"/>
    <property type="evidence" value="ECO:0007669"/>
    <property type="project" value="TreeGrafter"/>
</dbReference>
<dbReference type="FunFam" id="3.20.20.20:FF:000002">
    <property type="entry name" value="Methionine synthase"/>
    <property type="match status" value="1"/>
</dbReference>
<evidence type="ECO:0000256" key="13">
    <source>
        <dbReference type="SAM" id="MobiDB-lite"/>
    </source>
</evidence>
<dbReference type="InterPro" id="IPR003759">
    <property type="entry name" value="Cbl-bd_cap"/>
</dbReference>
<dbReference type="Pfam" id="PF00809">
    <property type="entry name" value="Pterin_bind"/>
    <property type="match status" value="1"/>
</dbReference>
<dbReference type="EC" id="2.1.1.13" evidence="9 10"/>
<keyword evidence="3 10" id="KW-0846">Cobalamin</keyword>
<comment type="domain">
    <text evidence="10">Modular enzyme with four functionally distinct domains. The isolated Hcy-binding domain catalyzes methyl transfer from free methylcobalamin to homocysteine. The Hcy-binding domain in association with the pterin-binding domain catalyzes the methylation of cob(I)alamin by methyltetrahydrofolate and the methylation of homocysteine. The B12-binding domain binds the cofactor. The AdoMet activation domain binds S-adenosyl-L-methionine. Under aerobic conditions cob(I)alamin can be converted to inactive cob(II)alamin. Reductive methylation by S-adenosyl-L-methionine and flavodoxin regenerates methylcobalamin.</text>
</comment>
<dbReference type="FunFam" id="1.10.1240.10:FF:000001">
    <property type="entry name" value="Methionine synthase"/>
    <property type="match status" value="1"/>
</dbReference>
<evidence type="ECO:0000256" key="7">
    <source>
        <dbReference type="ARBA" id="ARBA00022737"/>
    </source>
</evidence>
<keyword evidence="6 10" id="KW-0479">Metal-binding</keyword>
<dbReference type="CDD" id="cd02069">
    <property type="entry name" value="methionine_synthase_B12_BD"/>
    <property type="match status" value="1"/>
</dbReference>
<keyword evidence="2 10" id="KW-0489">Methyltransferase</keyword>
<dbReference type="NCBIfam" id="TIGR02082">
    <property type="entry name" value="metH"/>
    <property type="match status" value="1"/>
</dbReference>
<feature type="compositionally biased region" description="Basic and acidic residues" evidence="13">
    <location>
        <begin position="15"/>
        <end position="24"/>
    </location>
</feature>
<comment type="function">
    <text evidence="10">Catalyzes the transfer of a methyl group from methyl-cobalamin to homocysteine, yielding enzyme-bound cob(I)alamin and methionine. Subsequently, remethylates the cofactor using methyltetrahydrofolate.</text>
</comment>
<dbReference type="UniPathway" id="UPA00051">
    <property type="reaction ID" value="UER00081"/>
</dbReference>
<comment type="cofactor">
    <cofactor evidence="10 11">
        <name>methylcob(III)alamin</name>
        <dbReference type="ChEBI" id="CHEBI:28115"/>
    </cofactor>
</comment>
<dbReference type="InterPro" id="IPR004223">
    <property type="entry name" value="VitB12-dep_Met_synth_activ_dom"/>
</dbReference>
<comment type="similarity">
    <text evidence="1">Belongs to the vitamin-B12 dependent methionine synthase family.</text>
</comment>
<evidence type="ECO:0000256" key="10">
    <source>
        <dbReference type="PIRNR" id="PIRNR000381"/>
    </source>
</evidence>
<dbReference type="InterPro" id="IPR036724">
    <property type="entry name" value="Cobalamin-bd_sf"/>
</dbReference>
<evidence type="ECO:0000256" key="6">
    <source>
        <dbReference type="ARBA" id="ARBA00022723"/>
    </source>
</evidence>
<comment type="catalytic activity">
    <reaction evidence="10">
        <text>(6S)-5-methyl-5,6,7,8-tetrahydrofolate + L-homocysteine = (6S)-5,6,7,8-tetrahydrofolate + L-methionine</text>
        <dbReference type="Rhea" id="RHEA:11172"/>
        <dbReference type="ChEBI" id="CHEBI:18608"/>
        <dbReference type="ChEBI" id="CHEBI:57453"/>
        <dbReference type="ChEBI" id="CHEBI:57844"/>
        <dbReference type="ChEBI" id="CHEBI:58199"/>
        <dbReference type="EC" id="2.1.1.13"/>
    </reaction>
</comment>
<evidence type="ECO:0000259" key="16">
    <source>
        <dbReference type="PROSITE" id="PS51332"/>
    </source>
</evidence>
<evidence type="ECO:0000256" key="3">
    <source>
        <dbReference type="ARBA" id="ARBA00022628"/>
    </source>
</evidence>
<feature type="binding site" description="axial binding residue" evidence="11">
    <location>
        <position position="443"/>
    </location>
    <ligand>
        <name>methylcob(III)alamin</name>
        <dbReference type="ChEBI" id="CHEBI:28115"/>
    </ligand>
    <ligandPart>
        <name>Co</name>
        <dbReference type="ChEBI" id="CHEBI:27638"/>
    </ligandPart>
</feature>
<reference evidence="19" key="1">
    <citation type="submission" date="2016-10" db="EMBL/GenBank/DDBJ databases">
        <authorList>
            <person name="Varghese N."/>
            <person name="Submissions S."/>
        </authorList>
    </citation>
    <scope>NUCLEOTIDE SEQUENCE [LARGE SCALE GENOMIC DNA]</scope>
    <source>
        <strain evidence="19">DSM 23515</strain>
    </source>
</reference>
<feature type="binding site" evidence="12">
    <location>
        <position position="631"/>
    </location>
    <ligand>
        <name>S-adenosyl-L-methionine</name>
        <dbReference type="ChEBI" id="CHEBI:59789"/>
    </ligand>
</feature>
<dbReference type="EMBL" id="FOOH01000003">
    <property type="protein sequence ID" value="SFF65683.1"/>
    <property type="molecule type" value="Genomic_DNA"/>
</dbReference>
<dbReference type="NCBIfam" id="NF007024">
    <property type="entry name" value="PRK09490.1"/>
    <property type="match status" value="1"/>
</dbReference>
<dbReference type="InterPro" id="IPR000489">
    <property type="entry name" value="Pterin-binding_dom"/>
</dbReference>
<dbReference type="PROSITE" id="PS51337">
    <property type="entry name" value="B12_BINDING_NTER"/>
    <property type="match status" value="1"/>
</dbReference>
<feature type="binding site" evidence="12">
    <location>
        <position position="488"/>
    </location>
    <ligand>
        <name>methylcob(III)alamin</name>
        <dbReference type="ChEBI" id="CHEBI:28115"/>
    </ligand>
</feature>
<evidence type="ECO:0000313" key="19">
    <source>
        <dbReference type="Proteomes" id="UP000199116"/>
    </source>
</evidence>
<dbReference type="GO" id="GO:0031419">
    <property type="term" value="F:cobalamin binding"/>
    <property type="evidence" value="ECO:0007669"/>
    <property type="project" value="UniProtKB-UniRule"/>
</dbReference>
<dbReference type="GO" id="GO:0046653">
    <property type="term" value="P:tetrahydrofolate metabolic process"/>
    <property type="evidence" value="ECO:0007669"/>
    <property type="project" value="TreeGrafter"/>
</dbReference>
<accession>A0A1I2KGT4</accession>
<comment type="cofactor">
    <cofactor evidence="10">
        <name>Zn(2+)</name>
        <dbReference type="ChEBI" id="CHEBI:29105"/>
    </cofactor>
</comment>
<feature type="binding site" evidence="12">
    <location>
        <position position="821"/>
    </location>
    <ligand>
        <name>S-adenosyl-L-methionine</name>
        <dbReference type="ChEBI" id="CHEBI:59789"/>
    </ligand>
</feature>
<evidence type="ECO:0000256" key="8">
    <source>
        <dbReference type="ARBA" id="ARBA00023285"/>
    </source>
</evidence>
<dbReference type="PROSITE" id="PS51332">
    <property type="entry name" value="B12_BINDING"/>
    <property type="match status" value="1"/>
</dbReference>
<dbReference type="InterPro" id="IPR011822">
    <property type="entry name" value="MetH"/>
</dbReference>
<feature type="binding site" evidence="12">
    <location>
        <position position="544"/>
    </location>
    <ligand>
        <name>methylcob(III)alamin</name>
        <dbReference type="ChEBI" id="CHEBI:28115"/>
    </ligand>
</feature>
<organism evidence="18 19">
    <name type="scientific">Salegentibacter agarivorans</name>
    <dbReference type="NCBI Taxonomy" id="345907"/>
    <lineage>
        <taxon>Bacteria</taxon>
        <taxon>Pseudomonadati</taxon>
        <taxon>Bacteroidota</taxon>
        <taxon>Flavobacteriia</taxon>
        <taxon>Flavobacteriales</taxon>
        <taxon>Flavobacteriaceae</taxon>
        <taxon>Salegentibacter</taxon>
    </lineage>
</organism>
<feature type="domain" description="AdoMet activation" evidence="15">
    <location>
        <begin position="581"/>
        <end position="911"/>
    </location>
</feature>
<evidence type="ECO:0000256" key="1">
    <source>
        <dbReference type="ARBA" id="ARBA00010398"/>
    </source>
</evidence>
<dbReference type="PIRSF" id="PIRSF000381">
    <property type="entry name" value="MetH"/>
    <property type="match status" value="1"/>
</dbReference>
<dbReference type="Gene3D" id="3.40.50.280">
    <property type="entry name" value="Cobalamin-binding domain"/>
    <property type="match status" value="1"/>
</dbReference>
<feature type="binding site" evidence="12">
    <location>
        <begin position="876"/>
        <end position="877"/>
    </location>
    <ligand>
        <name>S-adenosyl-L-methionine</name>
        <dbReference type="ChEBI" id="CHEBI:59789"/>
    </ligand>
</feature>
<dbReference type="Pfam" id="PF02607">
    <property type="entry name" value="B12-binding_2"/>
    <property type="match status" value="1"/>
</dbReference>
<dbReference type="Gene3D" id="1.10.1240.10">
    <property type="entry name" value="Methionine synthase domain"/>
    <property type="match status" value="1"/>
</dbReference>
<feature type="domain" description="Pterin-binding" evidence="14">
    <location>
        <begin position="42"/>
        <end position="303"/>
    </location>
</feature>
<dbReference type="Proteomes" id="UP000199116">
    <property type="component" value="Unassembled WGS sequence"/>
</dbReference>
<evidence type="ECO:0000259" key="17">
    <source>
        <dbReference type="PROSITE" id="PS51337"/>
    </source>
</evidence>
<feature type="domain" description="B12-binding" evidence="16">
    <location>
        <begin position="430"/>
        <end position="565"/>
    </location>
</feature>
<dbReference type="Pfam" id="PF02310">
    <property type="entry name" value="B12-binding"/>
    <property type="match status" value="1"/>
</dbReference>
<dbReference type="RefSeq" id="WP_093302838.1">
    <property type="nucleotide sequence ID" value="NZ_FOOH01000003.1"/>
</dbReference>